<dbReference type="SUPFAM" id="SSF81901">
    <property type="entry name" value="HCP-like"/>
    <property type="match status" value="1"/>
</dbReference>
<feature type="non-terminal residue" evidence="2">
    <location>
        <position position="1179"/>
    </location>
</feature>
<dbReference type="Proteomes" id="UP001219525">
    <property type="component" value="Unassembled WGS sequence"/>
</dbReference>
<keyword evidence="3" id="KW-1185">Reference proteome</keyword>
<dbReference type="EMBL" id="JARJCW010000001">
    <property type="protein sequence ID" value="KAJ7230028.1"/>
    <property type="molecule type" value="Genomic_DNA"/>
</dbReference>
<evidence type="ECO:0000313" key="3">
    <source>
        <dbReference type="Proteomes" id="UP001219525"/>
    </source>
</evidence>
<evidence type="ECO:0000259" key="1">
    <source>
        <dbReference type="Pfam" id="PF12770"/>
    </source>
</evidence>
<evidence type="ECO:0000313" key="2">
    <source>
        <dbReference type="EMBL" id="KAJ7230028.1"/>
    </source>
</evidence>
<dbReference type="AlphaFoldDB" id="A0AAD7E5I9"/>
<reference evidence="2" key="1">
    <citation type="submission" date="2023-03" db="EMBL/GenBank/DDBJ databases">
        <title>Massive genome expansion in bonnet fungi (Mycena s.s.) driven by repeated elements and novel gene families across ecological guilds.</title>
        <authorList>
            <consortium name="Lawrence Berkeley National Laboratory"/>
            <person name="Harder C.B."/>
            <person name="Miyauchi S."/>
            <person name="Viragh M."/>
            <person name="Kuo A."/>
            <person name="Thoen E."/>
            <person name="Andreopoulos B."/>
            <person name="Lu D."/>
            <person name="Skrede I."/>
            <person name="Drula E."/>
            <person name="Henrissat B."/>
            <person name="Morin E."/>
            <person name="Kohler A."/>
            <person name="Barry K."/>
            <person name="LaButti K."/>
            <person name="Morin E."/>
            <person name="Salamov A."/>
            <person name="Lipzen A."/>
            <person name="Mereny Z."/>
            <person name="Hegedus B."/>
            <person name="Baldrian P."/>
            <person name="Stursova M."/>
            <person name="Weitz H."/>
            <person name="Taylor A."/>
            <person name="Grigoriev I.V."/>
            <person name="Nagy L.G."/>
            <person name="Martin F."/>
            <person name="Kauserud H."/>
        </authorList>
    </citation>
    <scope>NUCLEOTIDE SEQUENCE</scope>
    <source>
        <strain evidence="2">9144</strain>
    </source>
</reference>
<dbReference type="InterPro" id="IPR011990">
    <property type="entry name" value="TPR-like_helical_dom_sf"/>
</dbReference>
<name>A0AAD7E5I9_9AGAR</name>
<proteinExistence type="predicted"/>
<organism evidence="2 3">
    <name type="scientific">Mycena pura</name>
    <dbReference type="NCBI Taxonomy" id="153505"/>
    <lineage>
        <taxon>Eukaryota</taxon>
        <taxon>Fungi</taxon>
        <taxon>Dikarya</taxon>
        <taxon>Basidiomycota</taxon>
        <taxon>Agaricomycotina</taxon>
        <taxon>Agaricomycetes</taxon>
        <taxon>Agaricomycetidae</taxon>
        <taxon>Agaricales</taxon>
        <taxon>Marasmiineae</taxon>
        <taxon>Mycenaceae</taxon>
        <taxon>Mycena</taxon>
    </lineage>
</organism>
<protein>
    <submittedName>
        <fullName evidence="2">CHAT domain-containing protein</fullName>
    </submittedName>
</protein>
<feature type="non-terminal residue" evidence="2">
    <location>
        <position position="1"/>
    </location>
</feature>
<comment type="caution">
    <text evidence="2">The sequence shown here is derived from an EMBL/GenBank/DDBJ whole genome shotgun (WGS) entry which is preliminary data.</text>
</comment>
<dbReference type="PANTHER" id="PTHR19959">
    <property type="entry name" value="KINESIN LIGHT CHAIN"/>
    <property type="match status" value="1"/>
</dbReference>
<dbReference type="Pfam" id="PF13374">
    <property type="entry name" value="TPR_10"/>
    <property type="match status" value="1"/>
</dbReference>
<dbReference type="PANTHER" id="PTHR19959:SF119">
    <property type="entry name" value="FUNGAL LIPASE-LIKE DOMAIN-CONTAINING PROTEIN"/>
    <property type="match status" value="1"/>
</dbReference>
<dbReference type="Pfam" id="PF12770">
    <property type="entry name" value="CHAT"/>
    <property type="match status" value="1"/>
</dbReference>
<accession>A0AAD7E5I9</accession>
<feature type="domain" description="CHAT" evidence="1">
    <location>
        <begin position="894"/>
        <end position="1179"/>
    </location>
</feature>
<dbReference type="InterPro" id="IPR024983">
    <property type="entry name" value="CHAT_dom"/>
</dbReference>
<dbReference type="SUPFAM" id="SSF48452">
    <property type="entry name" value="TPR-like"/>
    <property type="match status" value="1"/>
</dbReference>
<sequence>ALNALSSALLSRFRKTGNVPELHEAIILLRQLVELHPFRVSSLCAALLAPTPGELVDRGMMAEAEDLLQSSINSDNKALQLAEHGRHHMQVFLQSGNINELEAAVPSLKKAQLQLTWGHPSRAGAVNNLAKALHERFKLRRDEEDLNSAHALQHEVLVLASQEDPNRHVYVYNLGDIAQTQFLHTRDARDLDRMITLQRQALDLHPSPHPSRIFALDKMASALRIRYMYRADGADLDSAVDLYREILLLRPTGHPRRPFALSNLASCIAERFTLRGDVVDLDSAFELYREALALPPSSVSSPMSRAALLNNVADTIVQRFAQQGDPADLDSAINLYHESLSLRPVDDLARAPALQNLGHALYRRFGHRGNHEDLESAIKRHYEALAFWSDVSHIHRGTCLNNLANELQLRSNLTGNLEDLSRAITLHEEALSLRPQPHSERGRSLGDLGTAYYDRFMRAGNVADLDHAISLLREALTSPVQHANRRGSIRLSNLAGGLHERFNQQKNILDLKDALELKQEALDLWGDAAPDRAAILRSLSRTHQERYQQLRKKEDHTTAVDLFREAAELANQSHPHDTIFLMDLANALASQESTLDEAIAIYREVLAKEPKSHMALHNLGRALGKRGDVADLEAAMTAFREASTYPSSSLPSRFSAARAWAYHAHENRHASALEAYRMAINLVTQLASIGLDLRARGEGVVSGRTRDLAQDAAACAIQSNDLAQAVELLESGRSIVWAQQLQLRTPLEGLYAADASLARRVSELLGKLEQGSARDGSIRMLLSARSPEHNSLDAETQYYRKLVADWAQVVEQVRSLAGFQDFLRTKRMATLRNAAVLGPVVILLASSFLCGALIVRKSEDVQYVPLPDITLHTVESLAGFLRALAPNEAFGMILAALWKSAVKPVIRAMKLEKSSKPPRVWWCPTGPFAFIPIHAAGLYGTLDSECVADYVVSSYTPTLAALLDPPNQPARPFKMTALIQPHTVNRASLPGTEKELERIEGRVPRKWLTSLGRTSSITVEMALSHLSQSSIAHFACHGVQDPRNPLDSGIDLTDGRLKVSTLIRSVGQIGLQQNRALAFLSACETARGDINLRDETMHLAASLLYAGFRGVVGTMWLIQDADGPEVADMFYDFLFRDSAASGKPPDLARAAEALHYAMTEMQKKPDISFTRWVPFVHYG</sequence>
<dbReference type="Gene3D" id="1.25.40.10">
    <property type="entry name" value="Tetratricopeptide repeat domain"/>
    <property type="match status" value="3"/>
</dbReference>
<gene>
    <name evidence="2" type="ORF">GGX14DRAFT_581970</name>
</gene>